<evidence type="ECO:0000256" key="2">
    <source>
        <dbReference type="SAM" id="MobiDB-lite"/>
    </source>
</evidence>
<comment type="caution">
    <text evidence="4">The sequence shown here is derived from an EMBL/GenBank/DDBJ whole genome shotgun (WGS) entry which is preliminary data.</text>
</comment>
<organism evidence="4 5">
    <name type="scientific">Cryptococcus floricola</name>
    <dbReference type="NCBI Taxonomy" id="2591691"/>
    <lineage>
        <taxon>Eukaryota</taxon>
        <taxon>Fungi</taxon>
        <taxon>Dikarya</taxon>
        <taxon>Basidiomycota</taxon>
        <taxon>Agaricomycotina</taxon>
        <taxon>Tremellomycetes</taxon>
        <taxon>Tremellales</taxon>
        <taxon>Cryptococcaceae</taxon>
        <taxon>Cryptococcus</taxon>
    </lineage>
</organism>
<dbReference type="AlphaFoldDB" id="A0A5D3AR17"/>
<gene>
    <name evidence="4" type="ORF">B9479_005412</name>
</gene>
<dbReference type="PANTHER" id="PTHR47372:SF11">
    <property type="entry name" value="RE19971P"/>
    <property type="match status" value="1"/>
</dbReference>
<dbReference type="PANTHER" id="PTHR47372">
    <property type="entry name" value="DAUER UP-REGULATED-RELATED"/>
    <property type="match status" value="1"/>
</dbReference>
<feature type="region of interest" description="Disordered" evidence="2">
    <location>
        <begin position="1189"/>
        <end position="1213"/>
    </location>
</feature>
<keyword evidence="3" id="KW-0472">Membrane</keyword>
<feature type="transmembrane region" description="Helical" evidence="3">
    <location>
        <begin position="82"/>
        <end position="104"/>
    </location>
</feature>
<dbReference type="EMBL" id="NIDF01000073">
    <property type="protein sequence ID" value="TYJ53937.1"/>
    <property type="molecule type" value="Genomic_DNA"/>
</dbReference>
<accession>A0A5D3AR17</accession>
<evidence type="ECO:0000313" key="4">
    <source>
        <dbReference type="EMBL" id="TYJ53937.1"/>
    </source>
</evidence>
<evidence type="ECO:0000313" key="5">
    <source>
        <dbReference type="Proteomes" id="UP000322245"/>
    </source>
</evidence>
<keyword evidence="1" id="KW-0175">Coiled coil</keyword>
<keyword evidence="3" id="KW-0812">Transmembrane</keyword>
<feature type="coiled-coil region" evidence="1">
    <location>
        <begin position="676"/>
        <end position="703"/>
    </location>
</feature>
<feature type="compositionally biased region" description="Polar residues" evidence="2">
    <location>
        <begin position="23"/>
        <end position="37"/>
    </location>
</feature>
<reference evidence="4 5" key="1">
    <citation type="submission" date="2017-05" db="EMBL/GenBank/DDBJ databases">
        <title>The Genome Sequence of Tsuchiyaea wingfieldii DSM 27421.</title>
        <authorList>
            <person name="Cuomo C."/>
            <person name="Passer A."/>
            <person name="Billmyre B."/>
            <person name="Heitman J."/>
        </authorList>
    </citation>
    <scope>NUCLEOTIDE SEQUENCE [LARGE SCALE GENOMIC DNA]</scope>
    <source>
        <strain evidence="4 5">DSM 27421</strain>
    </source>
</reference>
<protein>
    <submittedName>
        <fullName evidence="4">Uncharacterized protein</fullName>
    </submittedName>
</protein>
<feature type="region of interest" description="Disordered" evidence="2">
    <location>
        <begin position="1128"/>
        <end position="1147"/>
    </location>
</feature>
<dbReference type="Proteomes" id="UP000322245">
    <property type="component" value="Unassembled WGS sequence"/>
</dbReference>
<feature type="region of interest" description="Disordered" evidence="2">
    <location>
        <begin position="1"/>
        <end position="55"/>
    </location>
</feature>
<sequence length="1213" mass="128548">MSKPKSKSSGPPPLGGQVPSPFRKSSQQNVNAQSSPKFYNGPTVASKPPTAKDKAVVAGTKATAAAKTLQTRTVAKVRRHPWGFVSLLSTIPFLIIISLASTVLCPPPGTSAVNKYLLSPLGYPEHQSHPILCYPANVYNAEVLQPYVYPVLDDLHAKVITSSPYVNYVEPASAQAQRVGVKVWNGPVKPVVTRIQRGIRRFYLTFVEPHIPYLKARYHTFVDPYTTRISALTAPHLASARAYAAQAGANAYGTYQYAASHPYTGHASRYAQQGYKVGSQKGFEAYKWSRPHAIRAGGEARRIATQVLGPRAVKAADIAFSQIDAAWKVIKTQACAQYRTHLEPHVGPHLKTAAAVAAPYYALYNKHIHTPYVQPAYQSVFPPTKEPKTFLKMLADWLPTSGLTAAETRGGLDDYFADVQKAKKGSTGDLKLGEIKPKKGEKIVKDEAKKPKVEEKPKKVEVPEAKVVAEDNKRWDRATMNDAIKTFRAKVDEQGKTSEKQVKKELKEHNDGVVQRTIPEFATNMRSEVDKEIEYVLKGLDRLYTQSPTLKRDQVKDSSDKADERVGKSLDKIRARLDLVKNRVHGEAKPIVKGQFDVLDTLLGAEYVKLAEHMSWVDDITVKDWDKYHEIRKLASAWKDKYIALHEEPTTFKPFAELRTELSDIHEGFRTRLGILKRTAVDRIEAREEIEAAKKENAKKIKEKKPEPGKVSILPVVEGAGAAAAGIAGAGGVIGKGKEQVLSALSAASPTPTAGYAAQAQSSAESILSAASQSVHEATRSAYKAAGGTPSPESPREYAESAYGAASLAAADVLAQASKSLDAATKSAIRAAGGTASPESPKEHLESIYKAAGEGLEALAVGAAGAAHEATRSASRVVGATPTPESIGESYESVVAAASSASQEVVGAAGKQARDASKAAVKAVGGTPSPESPAEHVESAYHAATDQAASIASDYASSASVLASEASASVHSATRSALSAAGAQPTPESAEEYLESIAGVVQQGAASVYSVAGENVHDATRSVVRAAGGTPTPETPGEHAESLYNAASEGVVDAADAVTEQAARIYTGIQEALGVVSTPTPLASSASSYLASVASEGSSTAAEALATGSSLLSSLQSEASVSLHSATRSASSALGATPSPESPGEYKDAAVEQALSARRAAESLVRKHAGQIKRDLEAEGKTFEDYRHDHAAGGVGHNHGHGHEGHGHAHDEL</sequence>
<keyword evidence="3" id="KW-1133">Transmembrane helix</keyword>
<feature type="compositionally biased region" description="Basic and acidic residues" evidence="2">
    <location>
        <begin position="1201"/>
        <end position="1213"/>
    </location>
</feature>
<proteinExistence type="predicted"/>
<evidence type="ECO:0000256" key="1">
    <source>
        <dbReference type="SAM" id="Coils"/>
    </source>
</evidence>
<name>A0A5D3AR17_9TREE</name>
<keyword evidence="5" id="KW-1185">Reference proteome</keyword>
<evidence type="ECO:0000256" key="3">
    <source>
        <dbReference type="SAM" id="Phobius"/>
    </source>
</evidence>